<protein>
    <submittedName>
        <fullName evidence="2">Uncharacterized protein</fullName>
    </submittedName>
</protein>
<feature type="coiled-coil region" evidence="1">
    <location>
        <begin position="111"/>
        <end position="138"/>
    </location>
</feature>
<keyword evidence="3" id="KW-1185">Reference proteome</keyword>
<evidence type="ECO:0000256" key="1">
    <source>
        <dbReference type="SAM" id="Coils"/>
    </source>
</evidence>
<reference evidence="2 3" key="1">
    <citation type="submission" date="2019-04" db="EMBL/GenBank/DDBJ databases">
        <title>An improved genome assembly and genetic linkage map for asparagus bean, Vigna unguiculata ssp. sesquipedialis.</title>
        <authorList>
            <person name="Xia Q."/>
            <person name="Zhang R."/>
            <person name="Dong Y."/>
        </authorList>
    </citation>
    <scope>NUCLEOTIDE SEQUENCE [LARGE SCALE GENOMIC DNA]</scope>
    <source>
        <tissue evidence="2">Leaf</tissue>
    </source>
</reference>
<sequence length="144" mass="16349">MGFNILCLSKQDLAKHLKSLQASLSQPTSIIPPTPARKPYYCPLMTRKRSLARGLKQCFPDLLGFFLHPYCSCLLNQEVFSLQEDACTFLHKTEVLMAMLFGKLNRLGLTEEKQDMEIAATKQEISQLKAEAVEMEALRKNVKE</sequence>
<dbReference type="EMBL" id="CP039347">
    <property type="protein sequence ID" value="QCD87259.1"/>
    <property type="molecule type" value="Genomic_DNA"/>
</dbReference>
<dbReference type="AlphaFoldDB" id="A0A4D6LF46"/>
<evidence type="ECO:0000313" key="3">
    <source>
        <dbReference type="Proteomes" id="UP000501690"/>
    </source>
</evidence>
<keyword evidence="1" id="KW-0175">Coiled coil</keyword>
<evidence type="ECO:0000313" key="2">
    <source>
        <dbReference type="EMBL" id="QCD87259.1"/>
    </source>
</evidence>
<proteinExistence type="predicted"/>
<dbReference type="Proteomes" id="UP000501690">
    <property type="component" value="Linkage Group LG3"/>
</dbReference>
<accession>A0A4D6LF46</accession>
<organism evidence="2 3">
    <name type="scientific">Vigna unguiculata</name>
    <name type="common">Cowpea</name>
    <dbReference type="NCBI Taxonomy" id="3917"/>
    <lineage>
        <taxon>Eukaryota</taxon>
        <taxon>Viridiplantae</taxon>
        <taxon>Streptophyta</taxon>
        <taxon>Embryophyta</taxon>
        <taxon>Tracheophyta</taxon>
        <taxon>Spermatophyta</taxon>
        <taxon>Magnoliopsida</taxon>
        <taxon>eudicotyledons</taxon>
        <taxon>Gunneridae</taxon>
        <taxon>Pentapetalae</taxon>
        <taxon>rosids</taxon>
        <taxon>fabids</taxon>
        <taxon>Fabales</taxon>
        <taxon>Fabaceae</taxon>
        <taxon>Papilionoideae</taxon>
        <taxon>50 kb inversion clade</taxon>
        <taxon>NPAAA clade</taxon>
        <taxon>indigoferoid/millettioid clade</taxon>
        <taxon>Phaseoleae</taxon>
        <taxon>Vigna</taxon>
    </lineage>
</organism>
<gene>
    <name evidence="2" type="ORF">DEO72_LG3g1793</name>
</gene>
<name>A0A4D6LF46_VIGUN</name>